<dbReference type="RefSeq" id="WP_183964210.1">
    <property type="nucleotide sequence ID" value="NZ_BAABBZ010000059.1"/>
</dbReference>
<sequence length="125" mass="13395">MSLISLDATITISLSVRDRHASAEWYENMLGFDTLYHADEAGWSELQTKTKGVTLGLGEHTKPAPGNCVPVFGVADLDGARQKLEQANVTFDGETDVVEGMVKTATFYDPDGNALMLAEDLSAGS</sequence>
<dbReference type="Pfam" id="PF00903">
    <property type="entry name" value="Glyoxalase"/>
    <property type="match status" value="1"/>
</dbReference>
<keyword evidence="3" id="KW-1185">Reference proteome</keyword>
<reference evidence="2 3" key="1">
    <citation type="submission" date="2020-08" db="EMBL/GenBank/DDBJ databases">
        <title>Genomic Encyclopedia of Type Strains, Phase IV (KMG-IV): sequencing the most valuable type-strain genomes for metagenomic binning, comparative biology and taxonomic classification.</title>
        <authorList>
            <person name="Goeker M."/>
        </authorList>
    </citation>
    <scope>NUCLEOTIDE SEQUENCE [LARGE SCALE GENOMIC DNA]</scope>
    <source>
        <strain evidence="2 3">DSM 102235</strain>
    </source>
</reference>
<evidence type="ECO:0000259" key="1">
    <source>
        <dbReference type="PROSITE" id="PS51819"/>
    </source>
</evidence>
<name>A0A7W6DL73_9RHOB</name>
<dbReference type="EMBL" id="JACIEJ010000003">
    <property type="protein sequence ID" value="MBB3985013.1"/>
    <property type="molecule type" value="Genomic_DNA"/>
</dbReference>
<dbReference type="InterPro" id="IPR037523">
    <property type="entry name" value="VOC_core"/>
</dbReference>
<organism evidence="2 3">
    <name type="scientific">Sagittula marina</name>
    <dbReference type="NCBI Taxonomy" id="943940"/>
    <lineage>
        <taxon>Bacteria</taxon>
        <taxon>Pseudomonadati</taxon>
        <taxon>Pseudomonadota</taxon>
        <taxon>Alphaproteobacteria</taxon>
        <taxon>Rhodobacterales</taxon>
        <taxon>Roseobacteraceae</taxon>
        <taxon>Sagittula</taxon>
    </lineage>
</organism>
<dbReference type="PROSITE" id="PS51819">
    <property type="entry name" value="VOC"/>
    <property type="match status" value="1"/>
</dbReference>
<keyword evidence="2" id="KW-0456">Lyase</keyword>
<proteinExistence type="predicted"/>
<comment type="caution">
    <text evidence="2">The sequence shown here is derived from an EMBL/GenBank/DDBJ whole genome shotgun (WGS) entry which is preliminary data.</text>
</comment>
<dbReference type="InterPro" id="IPR004360">
    <property type="entry name" value="Glyas_Fos-R_dOase_dom"/>
</dbReference>
<feature type="domain" description="VOC" evidence="1">
    <location>
        <begin position="5"/>
        <end position="120"/>
    </location>
</feature>
<dbReference type="GO" id="GO:0016829">
    <property type="term" value="F:lyase activity"/>
    <property type="evidence" value="ECO:0007669"/>
    <property type="project" value="UniProtKB-KW"/>
</dbReference>
<evidence type="ECO:0000313" key="3">
    <source>
        <dbReference type="Proteomes" id="UP000541426"/>
    </source>
</evidence>
<accession>A0A7W6DL73</accession>
<dbReference type="Gene3D" id="3.10.180.10">
    <property type="entry name" value="2,3-Dihydroxybiphenyl 1,2-Dioxygenase, domain 1"/>
    <property type="match status" value="1"/>
</dbReference>
<dbReference type="Proteomes" id="UP000541426">
    <property type="component" value="Unassembled WGS sequence"/>
</dbReference>
<evidence type="ECO:0000313" key="2">
    <source>
        <dbReference type="EMBL" id="MBB3985013.1"/>
    </source>
</evidence>
<gene>
    <name evidence="2" type="ORF">GGQ68_001342</name>
</gene>
<dbReference type="GO" id="GO:0051213">
    <property type="term" value="F:dioxygenase activity"/>
    <property type="evidence" value="ECO:0007669"/>
    <property type="project" value="UniProtKB-KW"/>
</dbReference>
<dbReference type="AlphaFoldDB" id="A0A7W6DL73"/>
<dbReference type="CDD" id="cd06587">
    <property type="entry name" value="VOC"/>
    <property type="match status" value="1"/>
</dbReference>
<dbReference type="SUPFAM" id="SSF54593">
    <property type="entry name" value="Glyoxalase/Bleomycin resistance protein/Dihydroxybiphenyl dioxygenase"/>
    <property type="match status" value="1"/>
</dbReference>
<keyword evidence="2" id="KW-0560">Oxidoreductase</keyword>
<protein>
    <submittedName>
        <fullName evidence="2">Catechol 2,3-dioxygenase-like lactoylglutathione lyase family enzyme</fullName>
    </submittedName>
</protein>
<keyword evidence="2" id="KW-0223">Dioxygenase</keyword>
<dbReference type="InterPro" id="IPR029068">
    <property type="entry name" value="Glyas_Bleomycin-R_OHBP_Dase"/>
</dbReference>